<comment type="caution">
    <text evidence="1">The sequence shown here is derived from an EMBL/GenBank/DDBJ whole genome shotgun (WGS) entry which is preliminary data.</text>
</comment>
<dbReference type="NCBIfam" id="TIGR00026">
    <property type="entry name" value="hi_GC_TIGR00026"/>
    <property type="match status" value="1"/>
</dbReference>
<dbReference type="EMBL" id="JAAXLS010000079">
    <property type="protein sequence ID" value="NKQ59126.1"/>
    <property type="molecule type" value="Genomic_DNA"/>
</dbReference>
<name>A0ABX1JIR4_9PSEU</name>
<protein>
    <submittedName>
        <fullName evidence="1">Nitroreductase family deazaflavin-dependent oxidoreductase</fullName>
    </submittedName>
</protein>
<dbReference type="RefSeq" id="WP_168523602.1">
    <property type="nucleotide sequence ID" value="NZ_JAAXLS010000079.1"/>
</dbReference>
<proteinExistence type="predicted"/>
<dbReference type="InterPro" id="IPR004378">
    <property type="entry name" value="F420H2_quin_Rdtase"/>
</dbReference>
<evidence type="ECO:0000313" key="1">
    <source>
        <dbReference type="EMBL" id="NKQ59126.1"/>
    </source>
</evidence>
<evidence type="ECO:0000313" key="2">
    <source>
        <dbReference type="Proteomes" id="UP000715441"/>
    </source>
</evidence>
<accession>A0ABX1JIR4</accession>
<gene>
    <name evidence="1" type="ORF">HFP15_40410</name>
</gene>
<sequence length="132" mass="14906">MTTHKRTPPAFAQNFNKVAAKLAGHRFMPLWGLVRHRGRKSGKPYETPIAIIGSTADAVYIGLPWGRRTDWVRNLQAGGGTLAWKGRTFSIAEPAFVDKQRVLAETSGLRREVTRRWGLNDYLRLMVRPAVH</sequence>
<dbReference type="InterPro" id="IPR012349">
    <property type="entry name" value="Split_barrel_FMN-bd"/>
</dbReference>
<reference evidence="1 2" key="1">
    <citation type="submission" date="2020-04" db="EMBL/GenBank/DDBJ databases">
        <title>Novel species.</title>
        <authorList>
            <person name="Teo W.F.A."/>
            <person name="Lipun K."/>
            <person name="Srisuk N."/>
            <person name="Duangmal K."/>
        </authorList>
    </citation>
    <scope>NUCLEOTIDE SEQUENCE [LARGE SCALE GENOMIC DNA]</scope>
    <source>
        <strain evidence="1 2">K13G38</strain>
    </source>
</reference>
<dbReference type="Gene3D" id="2.30.110.10">
    <property type="entry name" value="Electron Transport, Fmn-binding Protein, Chain A"/>
    <property type="match status" value="1"/>
</dbReference>
<keyword evidence="2" id="KW-1185">Reference proteome</keyword>
<dbReference type="Proteomes" id="UP000715441">
    <property type="component" value="Unassembled WGS sequence"/>
</dbReference>
<organism evidence="1 2">
    <name type="scientific">Amycolatopsis acididurans</name>
    <dbReference type="NCBI Taxonomy" id="2724524"/>
    <lineage>
        <taxon>Bacteria</taxon>
        <taxon>Bacillati</taxon>
        <taxon>Actinomycetota</taxon>
        <taxon>Actinomycetes</taxon>
        <taxon>Pseudonocardiales</taxon>
        <taxon>Pseudonocardiaceae</taxon>
        <taxon>Amycolatopsis</taxon>
    </lineage>
</organism>